<dbReference type="AlphaFoldDB" id="U2KCR1"/>
<comment type="caution">
    <text evidence="2">The sequence shown here is derived from an EMBL/GenBank/DDBJ whole genome shotgun (WGS) entry which is preliminary data.</text>
</comment>
<keyword evidence="1" id="KW-0472">Membrane</keyword>
<dbReference type="Proteomes" id="UP000016662">
    <property type="component" value="Unassembled WGS sequence"/>
</dbReference>
<protein>
    <submittedName>
        <fullName evidence="2">Uncharacterized protein</fullName>
    </submittedName>
</protein>
<proteinExistence type="predicted"/>
<keyword evidence="1" id="KW-1133">Transmembrane helix</keyword>
<evidence type="ECO:0000256" key="1">
    <source>
        <dbReference type="SAM" id="Phobius"/>
    </source>
</evidence>
<keyword evidence="1" id="KW-0812">Transmembrane</keyword>
<feature type="non-terminal residue" evidence="2">
    <location>
        <position position="1"/>
    </location>
</feature>
<keyword evidence="3" id="KW-1185">Reference proteome</keyword>
<sequence length="69" mass="7774">ADALPAELSFHLLVFPVFFVFSSPATITVYHIARGLSSVFFKKIEKTHTLLCLYSFNIVPLCDMHMKAV</sequence>
<evidence type="ECO:0000313" key="3">
    <source>
        <dbReference type="Proteomes" id="UP000016662"/>
    </source>
</evidence>
<reference evidence="2 3" key="1">
    <citation type="submission" date="2013-07" db="EMBL/GenBank/DDBJ databases">
        <authorList>
            <person name="Weinstock G."/>
            <person name="Sodergren E."/>
            <person name="Wylie T."/>
            <person name="Fulton L."/>
            <person name="Fulton R."/>
            <person name="Fronick C."/>
            <person name="O'Laughlin M."/>
            <person name="Godfrey J."/>
            <person name="Miner T."/>
            <person name="Herter B."/>
            <person name="Appelbaum E."/>
            <person name="Cordes M."/>
            <person name="Lek S."/>
            <person name="Wollam A."/>
            <person name="Pepin K.H."/>
            <person name="Palsikar V.B."/>
            <person name="Mitreva M."/>
            <person name="Wilson R.K."/>
        </authorList>
    </citation>
    <scope>NUCLEOTIDE SEQUENCE [LARGE SCALE GENOMIC DNA]</scope>
    <source>
        <strain evidence="2 3">ATCC 27760</strain>
    </source>
</reference>
<organism evidence="2 3">
    <name type="scientific">Ruminococcus callidus ATCC 27760</name>
    <dbReference type="NCBI Taxonomy" id="411473"/>
    <lineage>
        <taxon>Bacteria</taxon>
        <taxon>Bacillati</taxon>
        <taxon>Bacillota</taxon>
        <taxon>Clostridia</taxon>
        <taxon>Eubacteriales</taxon>
        <taxon>Oscillospiraceae</taxon>
        <taxon>Ruminococcus</taxon>
    </lineage>
</organism>
<gene>
    <name evidence="2" type="ORF">RUMCAL_01322</name>
</gene>
<feature type="transmembrane region" description="Helical" evidence="1">
    <location>
        <begin position="12"/>
        <end position="33"/>
    </location>
</feature>
<evidence type="ECO:0000313" key="2">
    <source>
        <dbReference type="EMBL" id="ERJ96326.1"/>
    </source>
</evidence>
<dbReference type="HOGENOM" id="CLU_2764115_0_0_9"/>
<accession>U2KCR1</accession>
<name>U2KCR1_9FIRM</name>
<dbReference type="EMBL" id="AWVF01000172">
    <property type="protein sequence ID" value="ERJ96326.1"/>
    <property type="molecule type" value="Genomic_DNA"/>
</dbReference>